<keyword evidence="3" id="KW-0966">Cell projection</keyword>
<feature type="region of interest" description="Disordered" evidence="2">
    <location>
        <begin position="89"/>
        <end position="114"/>
    </location>
</feature>
<reference evidence="3" key="1">
    <citation type="journal article" date="2017" name="J. Antimicrob. Chemother.">
        <title>Emergence and genomic analysis of MDR Laribacter hongkongensis strain HLGZ1 from Guangzhou, China.</title>
        <authorList>
            <person name="Wu H.K."/>
            <person name="Chen J.H."/>
            <person name="Yang L."/>
            <person name="Li A.R."/>
            <person name="Su D.H."/>
            <person name="Lin Y.P."/>
            <person name="Chen D.Q."/>
        </authorList>
    </citation>
    <scope>NUCLEOTIDE SEQUENCE</scope>
    <source>
        <strain evidence="3">HLGZ1</strain>
    </source>
</reference>
<evidence type="ECO:0000313" key="5">
    <source>
        <dbReference type="Proteomes" id="UP000197424"/>
    </source>
</evidence>
<dbReference type="OrthoDB" id="5244399at2"/>
<dbReference type="Proteomes" id="UP001200247">
    <property type="component" value="Unassembled WGS sequence"/>
</dbReference>
<dbReference type="EMBL" id="JAJAXM010000002">
    <property type="protein sequence ID" value="MCG9024637.1"/>
    <property type="molecule type" value="Genomic_DNA"/>
</dbReference>
<dbReference type="PANTHER" id="PTHR30531">
    <property type="entry name" value="FLAGELLAR BIOSYNTHETIC PROTEIN FLHB"/>
    <property type="match status" value="1"/>
</dbReference>
<dbReference type="Gene3D" id="3.40.1690.10">
    <property type="entry name" value="secretion proteins EscU"/>
    <property type="match status" value="1"/>
</dbReference>
<name>A0A248LFN4_9NEIS</name>
<dbReference type="Pfam" id="PF01312">
    <property type="entry name" value="Bac_export_2"/>
    <property type="match status" value="1"/>
</dbReference>
<comment type="similarity">
    <text evidence="1">Belongs to the type III secretion exporter family.</text>
</comment>
<dbReference type="SUPFAM" id="SSF160544">
    <property type="entry name" value="EscU C-terminal domain-like"/>
    <property type="match status" value="1"/>
</dbReference>
<dbReference type="OMA" id="HEVPIYE"/>
<dbReference type="RefSeq" id="WP_012696115.1">
    <property type="nucleotide sequence ID" value="NZ_CP022115.1"/>
</dbReference>
<accession>A0A248LFN4</accession>
<dbReference type="PANTHER" id="PTHR30531:SF12">
    <property type="entry name" value="FLAGELLAR BIOSYNTHETIC PROTEIN FLHB"/>
    <property type="match status" value="1"/>
</dbReference>
<evidence type="ECO:0000313" key="6">
    <source>
        <dbReference type="Proteomes" id="UP001200247"/>
    </source>
</evidence>
<evidence type="ECO:0000256" key="1">
    <source>
        <dbReference type="ARBA" id="ARBA00010690"/>
    </source>
</evidence>
<protein>
    <submittedName>
        <fullName evidence="4">EscU/YscU/HrcU family type III secretion system export apparatus switch protein</fullName>
    </submittedName>
    <submittedName>
        <fullName evidence="3">Flagellar biosynthesis protein FlhB</fullName>
    </submittedName>
</protein>
<proteinExistence type="inferred from homology"/>
<dbReference type="GO" id="GO:0005886">
    <property type="term" value="C:plasma membrane"/>
    <property type="evidence" value="ECO:0007669"/>
    <property type="project" value="TreeGrafter"/>
</dbReference>
<keyword evidence="3" id="KW-0969">Cilium</keyword>
<dbReference type="EMBL" id="CP022115">
    <property type="protein sequence ID" value="ASJ23452.1"/>
    <property type="molecule type" value="Genomic_DNA"/>
</dbReference>
<gene>
    <name evidence="3" type="primary">flhB</name>
    <name evidence="4" type="ORF">LH440_01715</name>
    <name evidence="3" type="ORF">LHGZ1_0621</name>
</gene>
<evidence type="ECO:0000313" key="3">
    <source>
        <dbReference type="EMBL" id="ASJ23452.1"/>
    </source>
</evidence>
<keyword evidence="3" id="KW-0282">Flagellum</keyword>
<evidence type="ECO:0000256" key="2">
    <source>
        <dbReference type="SAM" id="MobiDB-lite"/>
    </source>
</evidence>
<reference evidence="4 6" key="4">
    <citation type="submission" date="2021-10" db="EMBL/GenBank/DDBJ databases">
        <title>Whole-genome sequencing analysis of Laribacter hongkongensis: virulence gene profiles, carbohydrate-active enzyme prediction, and antimicrobial resistance characterization.</title>
        <authorList>
            <person name="Yuan P."/>
            <person name="Zhan Y."/>
            <person name="Chen D."/>
        </authorList>
    </citation>
    <scope>NUCLEOTIDE SEQUENCE [LARGE SCALE GENOMIC DNA]</scope>
    <source>
        <strain evidence="4 6">W67</strain>
    </source>
</reference>
<dbReference type="GeneID" id="75108973"/>
<sequence>MNQKEQQRRSAVALAYREGSVAPKVTAKGQGELALRIIERAQQAGVFVHESPQLVNLLMQVDLDSQIPPELYQAVAEVLAFVYWLEQQQGGGTPPEHIAPPLPLPPTPTEQPRS</sequence>
<dbReference type="InterPro" id="IPR006135">
    <property type="entry name" value="T3SS_substrate_exporter"/>
</dbReference>
<dbReference type="GO" id="GO:0009306">
    <property type="term" value="P:protein secretion"/>
    <property type="evidence" value="ECO:0007669"/>
    <property type="project" value="InterPro"/>
</dbReference>
<feature type="compositionally biased region" description="Pro residues" evidence="2">
    <location>
        <begin position="97"/>
        <end position="114"/>
    </location>
</feature>
<evidence type="ECO:0000313" key="4">
    <source>
        <dbReference type="EMBL" id="MCG9024637.1"/>
    </source>
</evidence>
<dbReference type="InterPro" id="IPR029025">
    <property type="entry name" value="T3SS_substrate_exporter_C"/>
</dbReference>
<reference evidence="5" key="2">
    <citation type="submission" date="2017-06" db="EMBL/GenBank/DDBJ databases">
        <title>Whole genome sequence of Laribacter hongkongensis LHGZ1.</title>
        <authorList>
            <person name="Chen D."/>
            <person name="Wu H."/>
            <person name="Chen J."/>
        </authorList>
    </citation>
    <scope>NUCLEOTIDE SEQUENCE [LARGE SCALE GENOMIC DNA]</scope>
    <source>
        <strain evidence="5">LHGZ1</strain>
    </source>
</reference>
<dbReference type="AlphaFoldDB" id="A0A248LFN4"/>
<organism evidence="3 5">
    <name type="scientific">Laribacter hongkongensis</name>
    <dbReference type="NCBI Taxonomy" id="168471"/>
    <lineage>
        <taxon>Bacteria</taxon>
        <taxon>Pseudomonadati</taxon>
        <taxon>Pseudomonadota</taxon>
        <taxon>Betaproteobacteria</taxon>
        <taxon>Neisseriales</taxon>
        <taxon>Aquaspirillaceae</taxon>
        <taxon>Laribacter</taxon>
    </lineage>
</organism>
<dbReference type="Proteomes" id="UP000197424">
    <property type="component" value="Chromosome"/>
</dbReference>
<reference evidence="3" key="3">
    <citation type="submission" date="2017-06" db="EMBL/GenBank/DDBJ databases">
        <authorList>
            <person name="Kim H.J."/>
            <person name="Triplett B.A."/>
        </authorList>
    </citation>
    <scope>NUCLEOTIDE SEQUENCE</scope>
    <source>
        <strain evidence="3">HLGZ1</strain>
    </source>
</reference>